<accession>A0A517VJ92</accession>
<reference evidence="1 2" key="1">
    <citation type="submission" date="2019-02" db="EMBL/GenBank/DDBJ databases">
        <title>Deep-cultivation of Planctomycetes and their phenomic and genomic characterization uncovers novel biology.</title>
        <authorList>
            <person name="Wiegand S."/>
            <person name="Jogler M."/>
            <person name="Boedeker C."/>
            <person name="Pinto D."/>
            <person name="Vollmers J."/>
            <person name="Rivas-Marin E."/>
            <person name="Kohn T."/>
            <person name="Peeters S.H."/>
            <person name="Heuer A."/>
            <person name="Rast P."/>
            <person name="Oberbeckmann S."/>
            <person name="Bunk B."/>
            <person name="Jeske O."/>
            <person name="Meyerdierks A."/>
            <person name="Storesund J.E."/>
            <person name="Kallscheuer N."/>
            <person name="Luecker S."/>
            <person name="Lage O.M."/>
            <person name="Pohl T."/>
            <person name="Merkel B.J."/>
            <person name="Hornburger P."/>
            <person name="Mueller R.-W."/>
            <person name="Bruemmer F."/>
            <person name="Labrenz M."/>
            <person name="Spormann A.M."/>
            <person name="Op den Camp H."/>
            <person name="Overmann J."/>
            <person name="Amann R."/>
            <person name="Jetten M.S.M."/>
            <person name="Mascher T."/>
            <person name="Medema M.H."/>
            <person name="Devos D.P."/>
            <person name="Kaster A.-K."/>
            <person name="Ovreas L."/>
            <person name="Rohde M."/>
            <person name="Galperin M.Y."/>
            <person name="Jogler C."/>
        </authorList>
    </citation>
    <scope>NUCLEOTIDE SEQUENCE [LARGE SCALE GENOMIC DNA]</scope>
    <source>
        <strain evidence="1 2">Pan161</strain>
    </source>
</reference>
<sequence>MRLMLKAEPIIKVYGPRIPVHSRSLSIISPGISISYKDLFPAEFETNSESMRNDREKKTSTGMIRWLRFLFFKHLTANATYA</sequence>
<proteinExistence type="predicted"/>
<dbReference type="Proteomes" id="UP000316855">
    <property type="component" value="Chromosome"/>
</dbReference>
<dbReference type="EMBL" id="CP036343">
    <property type="protein sequence ID" value="QDT93065.1"/>
    <property type="molecule type" value="Genomic_DNA"/>
</dbReference>
<evidence type="ECO:0000313" key="1">
    <source>
        <dbReference type="EMBL" id="QDT93065.1"/>
    </source>
</evidence>
<keyword evidence="2" id="KW-1185">Reference proteome</keyword>
<name>A0A517VJ92_9PLAN</name>
<dbReference type="AlphaFoldDB" id="A0A517VJ92"/>
<protein>
    <submittedName>
        <fullName evidence="1">Uncharacterized protein</fullName>
    </submittedName>
</protein>
<organism evidence="1 2">
    <name type="scientific">Gimesia algae</name>
    <dbReference type="NCBI Taxonomy" id="2527971"/>
    <lineage>
        <taxon>Bacteria</taxon>
        <taxon>Pseudomonadati</taxon>
        <taxon>Planctomycetota</taxon>
        <taxon>Planctomycetia</taxon>
        <taxon>Planctomycetales</taxon>
        <taxon>Planctomycetaceae</taxon>
        <taxon>Gimesia</taxon>
    </lineage>
</organism>
<dbReference type="KEGG" id="gax:Pan161_47390"/>
<gene>
    <name evidence="1" type="ORF">Pan161_47390</name>
</gene>
<evidence type="ECO:0000313" key="2">
    <source>
        <dbReference type="Proteomes" id="UP000316855"/>
    </source>
</evidence>